<evidence type="ECO:0000313" key="1">
    <source>
        <dbReference type="EMBL" id="EIM31211.1"/>
    </source>
</evidence>
<name>I4Z4R9_9HYPH</name>
<dbReference type="Proteomes" id="UP000003947">
    <property type="component" value="Unassembled WGS sequence"/>
</dbReference>
<gene>
    <name evidence="1" type="ORF">MicloDRAFT_00002010</name>
</gene>
<dbReference type="STRING" id="864069.MicloDRAFT_00002010"/>
<keyword evidence="2" id="KW-1185">Reference proteome</keyword>
<dbReference type="eggNOG" id="ENOG503122X">
    <property type="taxonomic scope" value="Bacteria"/>
</dbReference>
<accession>I4Z4R9</accession>
<dbReference type="AlphaFoldDB" id="I4Z4R9"/>
<organism evidence="1 2">
    <name type="scientific">Microvirga lotononidis</name>
    <dbReference type="NCBI Taxonomy" id="864069"/>
    <lineage>
        <taxon>Bacteria</taxon>
        <taxon>Pseudomonadati</taxon>
        <taxon>Pseudomonadota</taxon>
        <taxon>Alphaproteobacteria</taxon>
        <taxon>Hyphomicrobiales</taxon>
        <taxon>Methylobacteriaceae</taxon>
        <taxon>Microvirga</taxon>
    </lineage>
</organism>
<dbReference type="EMBL" id="JH660633">
    <property type="protein sequence ID" value="EIM31211.1"/>
    <property type="molecule type" value="Genomic_DNA"/>
</dbReference>
<protein>
    <submittedName>
        <fullName evidence="1">Uncharacterized protein</fullName>
    </submittedName>
</protein>
<dbReference type="HOGENOM" id="CLU_193723_0_0_5"/>
<reference evidence="1 2" key="1">
    <citation type="submission" date="2012-02" db="EMBL/GenBank/DDBJ databases">
        <title>Improved High-Quality Draft sequence of Microvirga sp. WSM3557.</title>
        <authorList>
            <consortium name="US DOE Joint Genome Institute"/>
            <person name="Lucas S."/>
            <person name="Han J."/>
            <person name="Lapidus A."/>
            <person name="Cheng J.-F."/>
            <person name="Goodwin L."/>
            <person name="Pitluck S."/>
            <person name="Peters L."/>
            <person name="Zhang X."/>
            <person name="Detter J.C."/>
            <person name="Han C."/>
            <person name="Tapia R."/>
            <person name="Land M."/>
            <person name="Hauser L."/>
            <person name="Kyrpides N."/>
            <person name="Ivanova N."/>
            <person name="Pagani I."/>
            <person name="Brau L."/>
            <person name="Yates R."/>
            <person name="O'Hara G."/>
            <person name="Rui T."/>
            <person name="Howieson J."/>
            <person name="Reeve W."/>
            <person name="Woyke T."/>
        </authorList>
    </citation>
    <scope>NUCLEOTIDE SEQUENCE [LARGE SCALE GENOMIC DNA]</scope>
    <source>
        <strain evidence="1 2">WSM3557</strain>
    </source>
</reference>
<sequence>MTIAMVDKQKELEDLAKADQDIADGERRVADQIILIEQMIRQGRDTALAEEFLRSLEQTLEQWHVHRRLILDALDRG</sequence>
<proteinExistence type="predicted"/>
<evidence type="ECO:0000313" key="2">
    <source>
        <dbReference type="Proteomes" id="UP000003947"/>
    </source>
</evidence>